<reference evidence="4 5" key="1">
    <citation type="submission" date="2024-01" db="EMBL/GenBank/DDBJ databases">
        <title>A draft genome for a cacao thread blight-causing isolate of Paramarasmius palmivorus.</title>
        <authorList>
            <person name="Baruah I.K."/>
            <person name="Bukari Y."/>
            <person name="Amoako-Attah I."/>
            <person name="Meinhardt L.W."/>
            <person name="Bailey B.A."/>
            <person name="Cohen S.P."/>
        </authorList>
    </citation>
    <scope>NUCLEOTIDE SEQUENCE [LARGE SCALE GENOMIC DNA]</scope>
    <source>
        <strain evidence="4 5">GH-12</strain>
    </source>
</reference>
<dbReference type="EMBL" id="JAYKXP010000183">
    <property type="protein sequence ID" value="KAK7020665.1"/>
    <property type="molecule type" value="Genomic_DNA"/>
</dbReference>
<evidence type="ECO:0000259" key="3">
    <source>
        <dbReference type="Pfam" id="PF20153"/>
    </source>
</evidence>
<keyword evidence="2" id="KW-0472">Membrane</keyword>
<proteinExistence type="predicted"/>
<feature type="domain" description="DUF6535" evidence="3">
    <location>
        <begin position="66"/>
        <end position="118"/>
    </location>
</feature>
<gene>
    <name evidence="4" type="ORF">VNI00_017655</name>
</gene>
<comment type="caution">
    <text evidence="4">The sequence shown here is derived from an EMBL/GenBank/DDBJ whole genome shotgun (WGS) entry which is preliminary data.</text>
</comment>
<feature type="compositionally biased region" description="Polar residues" evidence="1">
    <location>
        <begin position="54"/>
        <end position="69"/>
    </location>
</feature>
<evidence type="ECO:0000313" key="4">
    <source>
        <dbReference type="EMBL" id="KAK7020665.1"/>
    </source>
</evidence>
<evidence type="ECO:0000256" key="2">
    <source>
        <dbReference type="SAM" id="Phobius"/>
    </source>
</evidence>
<keyword evidence="2" id="KW-0812">Transmembrane</keyword>
<dbReference type="Pfam" id="PF20153">
    <property type="entry name" value="DUF6535"/>
    <property type="match status" value="1"/>
</dbReference>
<feature type="transmembrane region" description="Helical" evidence="2">
    <location>
        <begin position="83"/>
        <end position="102"/>
    </location>
</feature>
<organism evidence="4 5">
    <name type="scientific">Paramarasmius palmivorus</name>
    <dbReference type="NCBI Taxonomy" id="297713"/>
    <lineage>
        <taxon>Eukaryota</taxon>
        <taxon>Fungi</taxon>
        <taxon>Dikarya</taxon>
        <taxon>Basidiomycota</taxon>
        <taxon>Agaricomycotina</taxon>
        <taxon>Agaricomycetes</taxon>
        <taxon>Agaricomycetidae</taxon>
        <taxon>Agaricales</taxon>
        <taxon>Marasmiineae</taxon>
        <taxon>Marasmiaceae</taxon>
        <taxon>Paramarasmius</taxon>
    </lineage>
</organism>
<feature type="region of interest" description="Disordered" evidence="1">
    <location>
        <begin position="53"/>
        <end position="72"/>
    </location>
</feature>
<dbReference type="AlphaFoldDB" id="A0AAW0B545"/>
<accession>A0AAW0B545</accession>
<dbReference type="Proteomes" id="UP001383192">
    <property type="component" value="Unassembled WGS sequence"/>
</dbReference>
<evidence type="ECO:0000313" key="5">
    <source>
        <dbReference type="Proteomes" id="UP001383192"/>
    </source>
</evidence>
<evidence type="ECO:0000256" key="1">
    <source>
        <dbReference type="SAM" id="MobiDB-lite"/>
    </source>
</evidence>
<name>A0AAW0B545_9AGAR</name>
<dbReference type="InterPro" id="IPR045338">
    <property type="entry name" value="DUF6535"/>
</dbReference>
<keyword evidence="5" id="KW-1185">Reference proteome</keyword>
<protein>
    <recommendedName>
        <fullName evidence="3">DUF6535 domain-containing protein</fullName>
    </recommendedName>
</protein>
<keyword evidence="2" id="KW-1133">Transmembrane helix</keyword>
<sequence>MTSDSHLTLFCTAQDHVIHLSDDRSSEGQSSSDCGLLKAPSAIGIRDLIRSDIRSQSNPPGTLFASASNEEPMEMSREDIDTLMVFGALFTILITTFFIGPYRKLKKDPIIVTIVLLQSAL</sequence>